<dbReference type="Gene3D" id="3.30.1490.330">
    <property type="match status" value="1"/>
</dbReference>
<name>A0A938XZY2_9BACL</name>
<dbReference type="EMBL" id="JAFBEB010000007">
    <property type="protein sequence ID" value="MBM7590765.1"/>
    <property type="molecule type" value="Genomic_DNA"/>
</dbReference>
<dbReference type="Pfam" id="PF03738">
    <property type="entry name" value="GSP_synth"/>
    <property type="match status" value="1"/>
</dbReference>
<organism evidence="7 8">
    <name type="scientific">Brevibacillus fulvus</name>
    <dbReference type="NCBI Taxonomy" id="1125967"/>
    <lineage>
        <taxon>Bacteria</taxon>
        <taxon>Bacillati</taxon>
        <taxon>Bacillota</taxon>
        <taxon>Bacilli</taxon>
        <taxon>Bacillales</taxon>
        <taxon>Paenibacillaceae</taxon>
        <taxon>Brevibacillus</taxon>
    </lineage>
</organism>
<dbReference type="GO" id="GO:0005524">
    <property type="term" value="F:ATP binding"/>
    <property type="evidence" value="ECO:0007669"/>
    <property type="project" value="UniProtKB-KW"/>
</dbReference>
<sequence length="409" mass="47123">MNYALRREELYQPLREEGIFTWDCMYDEEYALASLHLIPDRLREQLAEATERLARIYGKVLPVLQQSDSALLRELGIPEAALAACRLQVHELPTLVGRFDFAQTAEGLKMLEFNSDTPTGIVEAFHVNQHICDAYGAKNPNQGMAKQLTEAFQSIRQKYASMGYRTEHIYFSALDWHEEDKGTTLYLLNHSGLPGRFIGLEQLRLFEDRLYALQDDQFLPIDLLYRLHALEKLAEEHDTDGYPTGPHLLELIAQKKLAVINPPSAFLLQTKALQALIWNLHESNAFFTREEHETVETYMLPTYFENRFLGRERFVSKPIFGREGGGVVLHDRQGETLERDQEEFYWDQPMIYQRFVDLPIVETDTLKGKYHGHLLWGSFLINGKPSAIIARLGGRITNNLSYYLPVGLQ</sequence>
<reference evidence="7" key="1">
    <citation type="submission" date="2021-01" db="EMBL/GenBank/DDBJ databases">
        <title>Genomic Encyclopedia of Type Strains, Phase IV (KMG-IV): sequencing the most valuable type-strain genomes for metagenomic binning, comparative biology and taxonomic classification.</title>
        <authorList>
            <person name="Goeker M."/>
        </authorList>
    </citation>
    <scope>NUCLEOTIDE SEQUENCE</scope>
    <source>
        <strain evidence="7">DSM 25523</strain>
    </source>
</reference>
<evidence type="ECO:0000256" key="2">
    <source>
        <dbReference type="ARBA" id="ARBA00022723"/>
    </source>
</evidence>
<keyword evidence="2" id="KW-0479">Metal-binding</keyword>
<keyword evidence="3" id="KW-0547">Nucleotide-binding</keyword>
<evidence type="ECO:0000256" key="4">
    <source>
        <dbReference type="ARBA" id="ARBA00022840"/>
    </source>
</evidence>
<comment type="caution">
    <text evidence="7">The sequence shown here is derived from an EMBL/GenBank/DDBJ whole genome shotgun (WGS) entry which is preliminary data.</text>
</comment>
<dbReference type="SUPFAM" id="SSF56059">
    <property type="entry name" value="Glutathione synthetase ATP-binding domain-like"/>
    <property type="match status" value="1"/>
</dbReference>
<evidence type="ECO:0000259" key="6">
    <source>
        <dbReference type="Pfam" id="PF03738"/>
    </source>
</evidence>
<dbReference type="GO" id="GO:0016874">
    <property type="term" value="F:ligase activity"/>
    <property type="evidence" value="ECO:0007669"/>
    <property type="project" value="UniProtKB-KW"/>
</dbReference>
<evidence type="ECO:0000256" key="3">
    <source>
        <dbReference type="ARBA" id="ARBA00022741"/>
    </source>
</evidence>
<dbReference type="SUPFAM" id="SSF52440">
    <property type="entry name" value="PreATP-grasp domain"/>
    <property type="match status" value="1"/>
</dbReference>
<dbReference type="GO" id="GO:0046872">
    <property type="term" value="F:metal ion binding"/>
    <property type="evidence" value="ECO:0007669"/>
    <property type="project" value="UniProtKB-KW"/>
</dbReference>
<evidence type="ECO:0000256" key="5">
    <source>
        <dbReference type="ARBA" id="ARBA00022842"/>
    </source>
</evidence>
<dbReference type="InterPro" id="IPR016185">
    <property type="entry name" value="PreATP-grasp_dom_sf"/>
</dbReference>
<dbReference type="InterPro" id="IPR005494">
    <property type="entry name" value="GSPS_pre-ATP-grasp-like_dom"/>
</dbReference>
<accession>A0A938XZY2</accession>
<dbReference type="AlphaFoldDB" id="A0A938XZY2"/>
<gene>
    <name evidence="7" type="ORF">JOD01_002375</name>
</gene>
<evidence type="ECO:0000256" key="1">
    <source>
        <dbReference type="ARBA" id="ARBA00022598"/>
    </source>
</evidence>
<dbReference type="Proteomes" id="UP000717624">
    <property type="component" value="Unassembled WGS sequence"/>
</dbReference>
<keyword evidence="8" id="KW-1185">Reference proteome</keyword>
<feature type="domain" description="Glutathionylspermidine synthase pre-ATP-grasp-like" evidence="6">
    <location>
        <begin position="20"/>
        <end position="405"/>
    </location>
</feature>
<keyword evidence="1" id="KW-0436">Ligase</keyword>
<proteinExistence type="predicted"/>
<keyword evidence="5" id="KW-0460">Magnesium</keyword>
<protein>
    <submittedName>
        <fullName evidence="7">Glutathionylspermidine synthase</fullName>
    </submittedName>
</protein>
<evidence type="ECO:0000313" key="7">
    <source>
        <dbReference type="EMBL" id="MBM7590765.1"/>
    </source>
</evidence>
<dbReference type="RefSeq" id="WP_204518510.1">
    <property type="nucleotide sequence ID" value="NZ_BAABIN010000016.1"/>
</dbReference>
<keyword evidence="4" id="KW-0067">ATP-binding</keyword>
<evidence type="ECO:0000313" key="8">
    <source>
        <dbReference type="Proteomes" id="UP000717624"/>
    </source>
</evidence>